<dbReference type="PANTHER" id="PTHR11404:SF6">
    <property type="entry name" value="SUPEROXIDE DISMUTASE [MN], MITOCHONDRIAL"/>
    <property type="match status" value="1"/>
</dbReference>
<evidence type="ECO:0000256" key="2">
    <source>
        <dbReference type="ARBA" id="ARBA00012682"/>
    </source>
</evidence>
<feature type="binding site" evidence="5">
    <location>
        <position position="77"/>
    </location>
    <ligand>
        <name>Mn(2+)</name>
        <dbReference type="ChEBI" id="CHEBI:29035"/>
    </ligand>
</feature>
<evidence type="ECO:0000259" key="8">
    <source>
        <dbReference type="Pfam" id="PF02777"/>
    </source>
</evidence>
<dbReference type="Pfam" id="PF00081">
    <property type="entry name" value="Sod_Fe_N"/>
    <property type="match status" value="1"/>
</dbReference>
<dbReference type="InterPro" id="IPR019831">
    <property type="entry name" value="Mn/Fe_SOD_N"/>
</dbReference>
<evidence type="ECO:0000256" key="6">
    <source>
        <dbReference type="RuleBase" id="RU000414"/>
    </source>
</evidence>
<reference evidence="10" key="1">
    <citation type="submission" date="2020-07" db="EMBL/GenBank/DDBJ databases">
        <title>Huge and variable diversity of episymbiotic CPR bacteria and DPANN archaea in groundwater ecosystems.</title>
        <authorList>
            <person name="He C.Y."/>
            <person name="Keren R."/>
            <person name="Whittaker M."/>
            <person name="Farag I.F."/>
            <person name="Doudna J."/>
            <person name="Cate J.H.D."/>
            <person name="Banfield J.F."/>
        </authorList>
    </citation>
    <scope>NUCLEOTIDE SEQUENCE</scope>
    <source>
        <strain evidence="9">NC_groundwater_191_Ag_S-0.1um_45_8</strain>
        <strain evidence="10">NC_groundwater_418_Ag_B-0.1um_45_10</strain>
    </source>
</reference>
<dbReference type="Proteomes" id="UP000709672">
    <property type="component" value="Unassembled WGS sequence"/>
</dbReference>
<dbReference type="SUPFAM" id="SSF46609">
    <property type="entry name" value="Fe,Mn superoxide dismutase (SOD), N-terminal domain"/>
    <property type="match status" value="1"/>
</dbReference>
<dbReference type="InterPro" id="IPR019832">
    <property type="entry name" value="Mn/Fe_SOD_C"/>
</dbReference>
<sequence length="200" mass="22662">MHKPTEFNLGELNGISAKTNEIHEKKLYAGYVNKRNEIEEKLVKITPEELAAGHQTYSYLRGLKEGETFAANGMILHQFFFSILGGAGEASDTKILTAIEKEWGSFDNFKAMFAAAALAARGWAILCWDFSDMKLHIYTADAQNQGGVWNCAILLNVDVYEHAYFIDYGSDRKAYLEAFFKNINWQKVDELYNQVATPIR</sequence>
<comment type="function">
    <text evidence="6">Destroys radicals which are normally produced within the cells and which are toxic to biological systems.</text>
</comment>
<feature type="domain" description="Manganese/iron superoxide dismutase N-terminal" evidence="7">
    <location>
        <begin position="15"/>
        <end position="84"/>
    </location>
</feature>
<dbReference type="InterPro" id="IPR036314">
    <property type="entry name" value="SOD_C_sf"/>
</dbReference>
<dbReference type="InterPro" id="IPR050265">
    <property type="entry name" value="Fe/Mn_Superoxide_Dismutase"/>
</dbReference>
<evidence type="ECO:0000256" key="4">
    <source>
        <dbReference type="ARBA" id="ARBA00023002"/>
    </source>
</evidence>
<dbReference type="PANTHER" id="PTHR11404">
    <property type="entry name" value="SUPEROXIDE DISMUTASE 2"/>
    <property type="match status" value="1"/>
</dbReference>
<dbReference type="EMBL" id="JACOYY010000067">
    <property type="protein sequence ID" value="MBI2052493.1"/>
    <property type="molecule type" value="Genomic_DNA"/>
</dbReference>
<dbReference type="PIRSF" id="PIRSF000349">
    <property type="entry name" value="SODismutase"/>
    <property type="match status" value="1"/>
</dbReference>
<keyword evidence="4 6" id="KW-0560">Oxidoreductase</keyword>
<gene>
    <name evidence="9" type="ORF">HYT38_02330</name>
    <name evidence="10" type="ORF">HYV66_02715</name>
</gene>
<dbReference type="Proteomes" id="UP000786662">
    <property type="component" value="Unassembled WGS sequence"/>
</dbReference>
<evidence type="ECO:0000313" key="11">
    <source>
        <dbReference type="Proteomes" id="UP000709672"/>
    </source>
</evidence>
<accession>A0A931YDY2</accession>
<evidence type="ECO:0000256" key="5">
    <source>
        <dbReference type="PIRSR" id="PIRSR000349-1"/>
    </source>
</evidence>
<dbReference type="GO" id="GO:0004784">
    <property type="term" value="F:superoxide dismutase activity"/>
    <property type="evidence" value="ECO:0007669"/>
    <property type="project" value="UniProtKB-EC"/>
</dbReference>
<dbReference type="AlphaFoldDB" id="A0A931YDY2"/>
<dbReference type="GO" id="GO:0046872">
    <property type="term" value="F:metal ion binding"/>
    <property type="evidence" value="ECO:0007669"/>
    <property type="project" value="UniProtKB-KW"/>
</dbReference>
<comment type="similarity">
    <text evidence="1 6">Belongs to the iron/manganese superoxide dismutase family.</text>
</comment>
<dbReference type="InterPro" id="IPR001189">
    <property type="entry name" value="Mn/Fe_SOD"/>
</dbReference>
<evidence type="ECO:0000313" key="9">
    <source>
        <dbReference type="EMBL" id="MBI2052493.1"/>
    </source>
</evidence>
<feature type="binding site" evidence="5">
    <location>
        <position position="162"/>
    </location>
    <ligand>
        <name>Mn(2+)</name>
        <dbReference type="ChEBI" id="CHEBI:29035"/>
    </ligand>
</feature>
<dbReference type="Pfam" id="PF02777">
    <property type="entry name" value="Sod_Fe_C"/>
    <property type="match status" value="1"/>
</dbReference>
<feature type="binding site" evidence="5">
    <location>
        <position position="23"/>
    </location>
    <ligand>
        <name>Mn(2+)</name>
        <dbReference type="ChEBI" id="CHEBI:29035"/>
    </ligand>
</feature>
<feature type="domain" description="Manganese/iron superoxide dismutase C-terminal" evidence="8">
    <location>
        <begin position="93"/>
        <end position="190"/>
    </location>
</feature>
<dbReference type="SUPFAM" id="SSF54719">
    <property type="entry name" value="Fe,Mn superoxide dismutase (SOD), C-terminal domain"/>
    <property type="match status" value="1"/>
</dbReference>
<dbReference type="Gene3D" id="1.10.287.990">
    <property type="entry name" value="Fe,Mn superoxide dismutase (SOD) domain"/>
    <property type="match status" value="1"/>
</dbReference>
<evidence type="ECO:0000259" key="7">
    <source>
        <dbReference type="Pfam" id="PF00081"/>
    </source>
</evidence>
<comment type="caution">
    <text evidence="10">The sequence shown here is derived from an EMBL/GenBank/DDBJ whole genome shotgun (WGS) entry which is preliminary data.</text>
</comment>
<dbReference type="EMBL" id="JACPHQ010000036">
    <property type="protein sequence ID" value="MBI2466113.1"/>
    <property type="molecule type" value="Genomic_DNA"/>
</dbReference>
<keyword evidence="3 5" id="KW-0479">Metal-binding</keyword>
<dbReference type="Gene3D" id="3.55.40.20">
    <property type="entry name" value="Iron/manganese superoxide dismutase, C-terminal domain"/>
    <property type="match status" value="1"/>
</dbReference>
<dbReference type="InterPro" id="IPR036324">
    <property type="entry name" value="Mn/Fe_SOD_N_sf"/>
</dbReference>
<evidence type="ECO:0000256" key="1">
    <source>
        <dbReference type="ARBA" id="ARBA00008714"/>
    </source>
</evidence>
<feature type="binding site" evidence="5">
    <location>
        <position position="158"/>
    </location>
    <ligand>
        <name>Mn(2+)</name>
        <dbReference type="ChEBI" id="CHEBI:29035"/>
    </ligand>
</feature>
<organism evidence="10 11">
    <name type="scientific">Candidatus Sungiibacteriota bacterium</name>
    <dbReference type="NCBI Taxonomy" id="2750080"/>
    <lineage>
        <taxon>Bacteria</taxon>
        <taxon>Candidatus Sungiibacteriota</taxon>
    </lineage>
</organism>
<comment type="catalytic activity">
    <reaction evidence="6">
        <text>2 superoxide + 2 H(+) = H2O2 + O2</text>
        <dbReference type="Rhea" id="RHEA:20696"/>
        <dbReference type="ChEBI" id="CHEBI:15378"/>
        <dbReference type="ChEBI" id="CHEBI:15379"/>
        <dbReference type="ChEBI" id="CHEBI:16240"/>
        <dbReference type="ChEBI" id="CHEBI:18421"/>
        <dbReference type="EC" id="1.15.1.1"/>
    </reaction>
</comment>
<protein>
    <recommendedName>
        <fullName evidence="2 6">Superoxide dismutase</fullName>
        <ecNumber evidence="2 6">1.15.1.1</ecNumber>
    </recommendedName>
</protein>
<name>A0A931YDY2_9BACT</name>
<dbReference type="EC" id="1.15.1.1" evidence="2 6"/>
<proteinExistence type="inferred from homology"/>
<evidence type="ECO:0000313" key="10">
    <source>
        <dbReference type="EMBL" id="MBI2466113.1"/>
    </source>
</evidence>
<evidence type="ECO:0000256" key="3">
    <source>
        <dbReference type="ARBA" id="ARBA00022723"/>
    </source>
</evidence>